<dbReference type="Gene3D" id="3.90.550.10">
    <property type="entry name" value="Spore Coat Polysaccharide Biosynthesis Protein SpsA, Chain A"/>
    <property type="match status" value="1"/>
</dbReference>
<sequence>MDQTSAGLPGNEHFGDRRPSRGRVEGGLRLSAPDRCRRGGPGRPLISYVTVVRNARDTLARTLESVRTQQWDAVEHIVVDGCSNDGTLAVIEAHASQIDYYVSEPDAGLYDALNKALSLATGDLVCVLNADDWLTPDAAAVAARALVRCGHIDPPMPPLMILTSAWLHDRHRRKLWLPALMDAGAWLRCPKICHNGVYATRAALDLAGPYDTRFEIIGDTAWLCAAFDAGVRFVACAAPTVHYASGGLSSDSRRHVEECVQLVAQRFPALDTSEVWTLIHAFYPWPDNLAPFASSCPEDLGRALDALLARHAGNEALQASARAVGLARQLGRARRVRSRRQLFAQLQRGLWRAWYGVREALAAPKPRLG</sequence>
<evidence type="ECO:0000256" key="1">
    <source>
        <dbReference type="SAM" id="MobiDB-lite"/>
    </source>
</evidence>
<proteinExistence type="predicted"/>
<dbReference type="InterPro" id="IPR029044">
    <property type="entry name" value="Nucleotide-diphossugar_trans"/>
</dbReference>
<dbReference type="PANTHER" id="PTHR43685:SF11">
    <property type="entry name" value="GLYCOSYLTRANSFERASE TAGX-RELATED"/>
    <property type="match status" value="1"/>
</dbReference>
<dbReference type="Proteomes" id="UP001057498">
    <property type="component" value="Chromosome"/>
</dbReference>
<accession>A0ABN6PUK2</accession>
<gene>
    <name evidence="3" type="ORF">CATMQ487_45550</name>
</gene>
<feature type="compositionally biased region" description="Basic and acidic residues" evidence="1">
    <location>
        <begin position="13"/>
        <end position="37"/>
    </location>
</feature>
<dbReference type="InterPro" id="IPR050834">
    <property type="entry name" value="Glycosyltransf_2"/>
</dbReference>
<dbReference type="PANTHER" id="PTHR43685">
    <property type="entry name" value="GLYCOSYLTRANSFERASE"/>
    <property type="match status" value="1"/>
</dbReference>
<reference evidence="3" key="1">
    <citation type="submission" date="2022-04" db="EMBL/GenBank/DDBJ databases">
        <title>Whole genome sequence of Sphaerotilus sp. FB-5.</title>
        <authorList>
            <person name="Takeda M."/>
            <person name="Narihara S."/>
            <person name="Akimoto M."/>
            <person name="Akimoto R."/>
            <person name="Nishiyashiki S."/>
            <person name="Murakami T."/>
        </authorList>
    </citation>
    <scope>NUCLEOTIDE SEQUENCE</scope>
    <source>
        <strain evidence="3">FB-5</strain>
    </source>
</reference>
<evidence type="ECO:0000259" key="2">
    <source>
        <dbReference type="Pfam" id="PF00535"/>
    </source>
</evidence>
<dbReference type="InterPro" id="IPR001173">
    <property type="entry name" value="Glyco_trans_2-like"/>
</dbReference>
<dbReference type="SUPFAM" id="SSF53448">
    <property type="entry name" value="Nucleotide-diphospho-sugar transferases"/>
    <property type="match status" value="1"/>
</dbReference>
<dbReference type="EMBL" id="AP025730">
    <property type="protein sequence ID" value="BDI07585.1"/>
    <property type="molecule type" value="Genomic_DNA"/>
</dbReference>
<evidence type="ECO:0000313" key="3">
    <source>
        <dbReference type="EMBL" id="BDI07585.1"/>
    </source>
</evidence>
<organism evidence="3 4">
    <name type="scientific">Sphaerotilus microaerophilus</name>
    <dbReference type="NCBI Taxonomy" id="2914710"/>
    <lineage>
        <taxon>Bacteria</taxon>
        <taxon>Pseudomonadati</taxon>
        <taxon>Pseudomonadota</taxon>
        <taxon>Betaproteobacteria</taxon>
        <taxon>Burkholderiales</taxon>
        <taxon>Sphaerotilaceae</taxon>
        <taxon>Sphaerotilus</taxon>
    </lineage>
</organism>
<evidence type="ECO:0000313" key="4">
    <source>
        <dbReference type="Proteomes" id="UP001057498"/>
    </source>
</evidence>
<keyword evidence="4" id="KW-1185">Reference proteome</keyword>
<dbReference type="Pfam" id="PF00535">
    <property type="entry name" value="Glycos_transf_2"/>
    <property type="match status" value="1"/>
</dbReference>
<feature type="domain" description="Glycosyltransferase 2-like" evidence="2">
    <location>
        <begin position="48"/>
        <end position="143"/>
    </location>
</feature>
<protein>
    <recommendedName>
        <fullName evidence="2">Glycosyltransferase 2-like domain-containing protein</fullName>
    </recommendedName>
</protein>
<name>A0ABN6PUK2_9BURK</name>
<dbReference type="RefSeq" id="WP_251970765.1">
    <property type="nucleotide sequence ID" value="NZ_AP025730.1"/>
</dbReference>
<feature type="region of interest" description="Disordered" evidence="1">
    <location>
        <begin position="1"/>
        <end position="38"/>
    </location>
</feature>